<protein>
    <submittedName>
        <fullName evidence="3">Uncharacterized protein</fullName>
    </submittedName>
</protein>
<evidence type="ECO:0000256" key="2">
    <source>
        <dbReference type="SAM" id="Phobius"/>
    </source>
</evidence>
<dbReference type="RefSeq" id="WP_142026822.1">
    <property type="nucleotide sequence ID" value="NZ_VFQE01000001.1"/>
</dbReference>
<sequence length="162" mass="18581">MTAQVWAALLGGAAVGALVTLVGTFLNGWLTRRHENRSWLLDKRLDIYTAFLQGWDELMSGDPSDDIDERLRQIGLVPTTQCVLVASPEVRQRVDTLDESLRKYVEEGELPAVFVRSIAAVHIAMRQDLLQTESRRRDSRPKWRQRLGGNRRARKVQRQYQP</sequence>
<dbReference type="AlphaFoldDB" id="A0A543PJZ3"/>
<proteinExistence type="predicted"/>
<accession>A0A543PJZ3</accession>
<evidence type="ECO:0000313" key="4">
    <source>
        <dbReference type="Proteomes" id="UP000319865"/>
    </source>
</evidence>
<dbReference type="OrthoDB" id="9992838at2"/>
<feature type="transmembrane region" description="Helical" evidence="2">
    <location>
        <begin position="6"/>
        <end position="30"/>
    </location>
</feature>
<keyword evidence="2" id="KW-0472">Membrane</keyword>
<keyword evidence="4" id="KW-1185">Reference proteome</keyword>
<dbReference type="Proteomes" id="UP000319865">
    <property type="component" value="Unassembled WGS sequence"/>
</dbReference>
<feature type="region of interest" description="Disordered" evidence="1">
    <location>
        <begin position="133"/>
        <end position="162"/>
    </location>
</feature>
<comment type="caution">
    <text evidence="3">The sequence shown here is derived from an EMBL/GenBank/DDBJ whole genome shotgun (WGS) entry which is preliminary data.</text>
</comment>
<dbReference type="EMBL" id="VFQE01000001">
    <property type="protein sequence ID" value="TQN44400.1"/>
    <property type="molecule type" value="Genomic_DNA"/>
</dbReference>
<reference evidence="3 4" key="1">
    <citation type="submission" date="2019-06" db="EMBL/GenBank/DDBJ databases">
        <title>Sequencing the genomes of 1000 actinobacteria strains.</title>
        <authorList>
            <person name="Klenk H.-P."/>
        </authorList>
    </citation>
    <scope>NUCLEOTIDE SEQUENCE [LARGE SCALE GENOMIC DNA]</scope>
    <source>
        <strain evidence="3 4">DSM 46837</strain>
    </source>
</reference>
<keyword evidence="2" id="KW-0812">Transmembrane</keyword>
<evidence type="ECO:0000256" key="1">
    <source>
        <dbReference type="SAM" id="MobiDB-lite"/>
    </source>
</evidence>
<gene>
    <name evidence="3" type="ORF">FHU33_3902</name>
</gene>
<name>A0A543PJZ3_9ACTN</name>
<evidence type="ECO:0000313" key="3">
    <source>
        <dbReference type="EMBL" id="TQN44400.1"/>
    </source>
</evidence>
<feature type="compositionally biased region" description="Basic residues" evidence="1">
    <location>
        <begin position="137"/>
        <end position="162"/>
    </location>
</feature>
<organism evidence="3 4">
    <name type="scientific">Blastococcus colisei</name>
    <dbReference type="NCBI Taxonomy" id="1564162"/>
    <lineage>
        <taxon>Bacteria</taxon>
        <taxon>Bacillati</taxon>
        <taxon>Actinomycetota</taxon>
        <taxon>Actinomycetes</taxon>
        <taxon>Geodermatophilales</taxon>
        <taxon>Geodermatophilaceae</taxon>
        <taxon>Blastococcus</taxon>
    </lineage>
</organism>
<keyword evidence="2" id="KW-1133">Transmembrane helix</keyword>